<dbReference type="AlphaFoldDB" id="A0A553I4E3"/>
<dbReference type="SUPFAM" id="SSF75304">
    <property type="entry name" value="Amidase signature (AS) enzymes"/>
    <property type="match status" value="1"/>
</dbReference>
<evidence type="ECO:0000313" key="3">
    <source>
        <dbReference type="EMBL" id="TRX95047.1"/>
    </source>
</evidence>
<dbReference type="Pfam" id="PF01425">
    <property type="entry name" value="Amidase"/>
    <property type="match status" value="1"/>
</dbReference>
<organism evidence="3 4">
    <name type="scientific">Xylaria flabelliformis</name>
    <dbReference type="NCBI Taxonomy" id="2512241"/>
    <lineage>
        <taxon>Eukaryota</taxon>
        <taxon>Fungi</taxon>
        <taxon>Dikarya</taxon>
        <taxon>Ascomycota</taxon>
        <taxon>Pezizomycotina</taxon>
        <taxon>Sordariomycetes</taxon>
        <taxon>Xylariomycetidae</taxon>
        <taxon>Xylariales</taxon>
        <taxon>Xylariaceae</taxon>
        <taxon>Xylaria</taxon>
    </lineage>
</organism>
<keyword evidence="4" id="KW-1185">Reference proteome</keyword>
<evidence type="ECO:0000256" key="1">
    <source>
        <dbReference type="SAM" id="MobiDB-lite"/>
    </source>
</evidence>
<protein>
    <recommendedName>
        <fullName evidence="2">Amidase domain-containing protein</fullName>
    </recommendedName>
</protein>
<dbReference type="InterPro" id="IPR007344">
    <property type="entry name" value="GrpB/CoaE"/>
</dbReference>
<dbReference type="OrthoDB" id="6428749at2759"/>
<dbReference type="PANTHER" id="PTHR42678">
    <property type="entry name" value="AMIDASE"/>
    <property type="match status" value="1"/>
</dbReference>
<accession>A0A553I4E3</accession>
<feature type="region of interest" description="Disordered" evidence="1">
    <location>
        <begin position="115"/>
        <end position="143"/>
    </location>
</feature>
<reference evidence="4" key="1">
    <citation type="submission" date="2019-06" db="EMBL/GenBank/DDBJ databases">
        <title>Draft genome sequence of the griseofulvin-producing fungus Xylaria cubensis strain G536.</title>
        <authorList>
            <person name="Mead M.E."/>
            <person name="Raja H.A."/>
            <person name="Steenwyk J.L."/>
            <person name="Knowles S.L."/>
            <person name="Oberlies N.H."/>
            <person name="Rokas A."/>
        </authorList>
    </citation>
    <scope>NUCLEOTIDE SEQUENCE [LARGE SCALE GENOMIC DNA]</scope>
    <source>
        <strain evidence="4">G536</strain>
    </source>
</reference>
<dbReference type="InterPro" id="IPR036928">
    <property type="entry name" value="AS_sf"/>
</dbReference>
<comment type="caution">
    <text evidence="3">The sequence shown here is derived from an EMBL/GenBank/DDBJ whole genome shotgun (WGS) entry which is preliminary data.</text>
</comment>
<dbReference type="InterPro" id="IPR043519">
    <property type="entry name" value="NT_sf"/>
</dbReference>
<evidence type="ECO:0000259" key="2">
    <source>
        <dbReference type="Pfam" id="PF01425"/>
    </source>
</evidence>
<dbReference type="Gene3D" id="3.90.1300.10">
    <property type="entry name" value="Amidase signature (AS) domain"/>
    <property type="match status" value="1"/>
</dbReference>
<gene>
    <name evidence="3" type="ORF">FHL15_004132</name>
</gene>
<dbReference type="STRING" id="2512241.A0A553I4E3"/>
<dbReference type="InterPro" id="IPR023631">
    <property type="entry name" value="Amidase_dom"/>
</dbReference>
<dbReference type="Proteomes" id="UP000319160">
    <property type="component" value="Unassembled WGS sequence"/>
</dbReference>
<proteinExistence type="predicted"/>
<feature type="domain" description="Amidase" evidence="2">
    <location>
        <begin position="73"/>
        <end position="409"/>
    </location>
</feature>
<evidence type="ECO:0000313" key="4">
    <source>
        <dbReference type="Proteomes" id="UP000319160"/>
    </source>
</evidence>
<sequence>MPHRTAIGMELHRSTAIQALSSIRDGSLTVEEYVRSILARIQERDPAVQAWEYLDSEYIIREAKRLDQIPLHERDMPTQHNSPIYYKDAPKLDAGSIIVLRQAGALILGKTTTTEFASTKGGPKTRNPHDPTRTPGGSSSGSAAAVGDFQAPIALGSQTGGSTIRPGSFNGIYALKPTWNAISREGQKIYSLTLDTIGFFARCVEDLELMADLFGLEDDQAQKDQFEVKGAKFAVVKTVVWPEAGPGTVSALETGAQLLMNHGAEVEAIELPAEFDQAPEWHRVLLHSEGRVTFLPEYRLAKEKLSPFLAGHVENVDGISRASQLEAYDGIAALRPKMDEIAKKYAAILTPSVVDEAPVGIESTGSPAFNSIWTALHTPVINIPGFKGTNDMPIGLSLVAPRYRDRHLLAVSKTVGRIFESEGGIALIQAGERTFEMRDTIPRTASLHYTVRTNIQLSPMASALEVTTILECDEKDVEIISTRPLKPPKIVEYRSEWPAMYAEVERRIRQALGDRVILIQHVGSTSVPGLPAKDVIDIDLVVADPGDEESYVPDLQAAGFQFILREPAWYQHRFFHFEEPYTNLHVFGSDSAELVRHRLFRDWLREHEDDRNRYTEMKREAAEVTSAAGESVQRYNERKEPVVRDILRRIFEAHGLLNSSTGA</sequence>
<dbReference type="PANTHER" id="PTHR42678:SF2">
    <property type="entry name" value="AMIDASE FAMILY PROTEIN (AFU_ORTHOLOGUE AFUA_6G14410)"/>
    <property type="match status" value="1"/>
</dbReference>
<name>A0A553I4E3_9PEZI</name>
<dbReference type="Pfam" id="PF04229">
    <property type="entry name" value="GrpB"/>
    <property type="match status" value="1"/>
</dbReference>
<dbReference type="Gene3D" id="3.30.460.10">
    <property type="entry name" value="Beta Polymerase, domain 2"/>
    <property type="match status" value="1"/>
</dbReference>
<dbReference type="SUPFAM" id="SSF81301">
    <property type="entry name" value="Nucleotidyltransferase"/>
    <property type="match status" value="1"/>
</dbReference>
<dbReference type="EMBL" id="VFLP01000018">
    <property type="protein sequence ID" value="TRX95047.1"/>
    <property type="molecule type" value="Genomic_DNA"/>
</dbReference>